<evidence type="ECO:0000256" key="4">
    <source>
        <dbReference type="ARBA" id="ARBA00022630"/>
    </source>
</evidence>
<organism evidence="13 14">
    <name type="scientific">Algoriphagus taiwanensis</name>
    <dbReference type="NCBI Taxonomy" id="1445656"/>
    <lineage>
        <taxon>Bacteria</taxon>
        <taxon>Pseudomonadati</taxon>
        <taxon>Bacteroidota</taxon>
        <taxon>Cytophagia</taxon>
        <taxon>Cytophagales</taxon>
        <taxon>Cyclobacteriaceae</taxon>
        <taxon>Algoriphagus</taxon>
    </lineage>
</organism>
<dbReference type="PANTHER" id="PTHR30040:SF2">
    <property type="entry name" value="FAD:PROTEIN FMN TRANSFERASE"/>
    <property type="match status" value="1"/>
</dbReference>
<dbReference type="SUPFAM" id="SSF143631">
    <property type="entry name" value="ApbE-like"/>
    <property type="match status" value="1"/>
</dbReference>
<dbReference type="EC" id="2.7.1.180" evidence="2 11"/>
<evidence type="ECO:0000256" key="6">
    <source>
        <dbReference type="ARBA" id="ARBA00022723"/>
    </source>
</evidence>
<keyword evidence="12" id="KW-0449">Lipoprotein</keyword>
<dbReference type="EMBL" id="BTPE01000013">
    <property type="protein sequence ID" value="GMQ35016.1"/>
    <property type="molecule type" value="Genomic_DNA"/>
</dbReference>
<keyword evidence="12" id="KW-0997">Cell inner membrane</keyword>
<comment type="subcellular location">
    <subcellularLocation>
        <location evidence="12">Cell inner membrane</location>
        <topology evidence="12">Lipid-anchor</topology>
        <orientation evidence="12">Periplasmic side</orientation>
    </subcellularLocation>
</comment>
<evidence type="ECO:0000256" key="8">
    <source>
        <dbReference type="ARBA" id="ARBA00022842"/>
    </source>
</evidence>
<dbReference type="RefSeq" id="WP_338229841.1">
    <property type="nucleotide sequence ID" value="NZ_BTPE01000013.1"/>
</dbReference>
<dbReference type="InterPro" id="IPR003374">
    <property type="entry name" value="ApbE-like_sf"/>
</dbReference>
<dbReference type="Proteomes" id="UP001307705">
    <property type="component" value="Unassembled WGS sequence"/>
</dbReference>
<proteinExistence type="inferred from homology"/>
<keyword evidence="8 11" id="KW-0460">Magnesium</keyword>
<dbReference type="PANTHER" id="PTHR30040">
    <property type="entry name" value="THIAMINE BIOSYNTHESIS LIPOPROTEIN APBE"/>
    <property type="match status" value="1"/>
</dbReference>
<evidence type="ECO:0000313" key="13">
    <source>
        <dbReference type="EMBL" id="GMQ35016.1"/>
    </source>
</evidence>
<evidence type="ECO:0000313" key="14">
    <source>
        <dbReference type="Proteomes" id="UP001307705"/>
    </source>
</evidence>
<keyword evidence="12" id="KW-1003">Cell membrane</keyword>
<keyword evidence="12" id="KW-0472">Membrane</keyword>
<comment type="cofactor">
    <cofactor evidence="1 12">
        <name>Mg(2+)</name>
        <dbReference type="ChEBI" id="CHEBI:18420"/>
    </cofactor>
</comment>
<dbReference type="PIRSF" id="PIRSF006268">
    <property type="entry name" value="ApbE"/>
    <property type="match status" value="1"/>
</dbReference>
<sequence length="334" mass="36770">MKRIASLFLSSVLALVSCQEEIKYKVYEGEIFGTYYRIQVKDGGEDLQPQFDAVFDQINAASNSYIQESEVSGFNNTGQLKNPSPTFLAMMDSAYRIHELTGGYFEPTLYPLIKAWGFSFDQREQMDSLKVLGLLDLVGFEEKIIQSDSGIFAAKEGVQLDITGIGEGYAIDQLVEVVEKNQIADYMVEIGGEMRARGLNSRGTVWTVGVEDPVQAEMGVTSSMLTKVMMDQRSLSSSGNYRKFYIDEQGNRRSHILDPKTGFPVSHNLVSVSVLAPSATLADGLATALMSMGPEKGMELAERLPGVEAMFVWGGKEKLELLFTSGFPKPLAAE</sequence>
<comment type="similarity">
    <text evidence="11 12">Belongs to the ApbE family.</text>
</comment>
<dbReference type="PROSITE" id="PS51257">
    <property type="entry name" value="PROKAR_LIPOPROTEIN"/>
    <property type="match status" value="1"/>
</dbReference>
<gene>
    <name evidence="13" type="ORF">Ataiwa_32890</name>
</gene>
<dbReference type="Gene3D" id="3.10.520.10">
    <property type="entry name" value="ApbE-like domains"/>
    <property type="match status" value="1"/>
</dbReference>
<evidence type="ECO:0000256" key="3">
    <source>
        <dbReference type="ARBA" id="ARBA00016337"/>
    </source>
</evidence>
<evidence type="ECO:0000256" key="5">
    <source>
        <dbReference type="ARBA" id="ARBA00022679"/>
    </source>
</evidence>
<dbReference type="GO" id="GO:0016740">
    <property type="term" value="F:transferase activity"/>
    <property type="evidence" value="ECO:0007669"/>
    <property type="project" value="UniProtKB-KW"/>
</dbReference>
<accession>A0ABQ6Q4I2</accession>
<keyword evidence="4 11" id="KW-0285">Flavoprotein</keyword>
<dbReference type="Pfam" id="PF02424">
    <property type="entry name" value="ApbE"/>
    <property type="match status" value="1"/>
</dbReference>
<keyword evidence="6 11" id="KW-0479">Metal-binding</keyword>
<evidence type="ECO:0000256" key="11">
    <source>
        <dbReference type="PIRNR" id="PIRNR006268"/>
    </source>
</evidence>
<keyword evidence="7 11" id="KW-0274">FAD</keyword>
<comment type="function">
    <text evidence="12">Flavin transferase that catalyzes the transfer of the FMN moiety of FAD and its covalent binding to the hydroxyl group of a threonine residue in a target flavoprotein.</text>
</comment>
<evidence type="ECO:0000256" key="9">
    <source>
        <dbReference type="ARBA" id="ARBA00031306"/>
    </source>
</evidence>
<name>A0ABQ6Q4I2_9BACT</name>
<comment type="catalytic activity">
    <reaction evidence="10 11 12">
        <text>L-threonyl-[protein] + FAD = FMN-L-threonyl-[protein] + AMP + H(+)</text>
        <dbReference type="Rhea" id="RHEA:36847"/>
        <dbReference type="Rhea" id="RHEA-COMP:11060"/>
        <dbReference type="Rhea" id="RHEA-COMP:11061"/>
        <dbReference type="ChEBI" id="CHEBI:15378"/>
        <dbReference type="ChEBI" id="CHEBI:30013"/>
        <dbReference type="ChEBI" id="CHEBI:57692"/>
        <dbReference type="ChEBI" id="CHEBI:74257"/>
        <dbReference type="ChEBI" id="CHEBI:456215"/>
        <dbReference type="EC" id="2.7.1.180"/>
    </reaction>
</comment>
<reference evidence="13 14" key="1">
    <citation type="submission" date="2023-08" db="EMBL/GenBank/DDBJ databases">
        <title>Draft genome sequence of Algoriphagus taiwanensis.</title>
        <authorList>
            <person name="Takatani N."/>
            <person name="Hosokawa M."/>
            <person name="Sawabe T."/>
        </authorList>
    </citation>
    <scope>NUCLEOTIDE SEQUENCE [LARGE SCALE GENOMIC DNA]</scope>
    <source>
        <strain evidence="13 14">JCM 19755</strain>
    </source>
</reference>
<keyword evidence="5 11" id="KW-0808">Transferase</keyword>
<comment type="caution">
    <text evidence="13">The sequence shown here is derived from an EMBL/GenBank/DDBJ whole genome shotgun (WGS) entry which is preliminary data.</text>
</comment>
<dbReference type="InterPro" id="IPR024932">
    <property type="entry name" value="ApbE"/>
</dbReference>
<protein>
    <recommendedName>
        <fullName evidence="3 11">FAD:protein FMN transferase</fullName>
        <ecNumber evidence="2 11">2.7.1.180</ecNumber>
    </recommendedName>
    <alternativeName>
        <fullName evidence="9 11">Flavin transferase</fullName>
    </alternativeName>
</protein>
<evidence type="ECO:0000256" key="2">
    <source>
        <dbReference type="ARBA" id="ARBA00011955"/>
    </source>
</evidence>
<evidence type="ECO:0000256" key="1">
    <source>
        <dbReference type="ARBA" id="ARBA00001946"/>
    </source>
</evidence>
<evidence type="ECO:0000256" key="7">
    <source>
        <dbReference type="ARBA" id="ARBA00022827"/>
    </source>
</evidence>
<keyword evidence="14" id="KW-1185">Reference proteome</keyword>
<evidence type="ECO:0000256" key="10">
    <source>
        <dbReference type="ARBA" id="ARBA00048540"/>
    </source>
</evidence>
<evidence type="ECO:0000256" key="12">
    <source>
        <dbReference type="RuleBase" id="RU363002"/>
    </source>
</evidence>